<keyword evidence="5" id="KW-1185">Reference proteome</keyword>
<proteinExistence type="predicted"/>
<dbReference type="EMBL" id="JAYWIO010000036">
    <property type="protein sequence ID" value="KAK7236626.1"/>
    <property type="molecule type" value="Genomic_DNA"/>
</dbReference>
<name>A0AAN9DW61_CROPI</name>
<accession>A0AAN9DW61</accession>
<evidence type="ECO:0000313" key="4">
    <source>
        <dbReference type="EMBL" id="KAK7236626.1"/>
    </source>
</evidence>
<reference evidence="4 5" key="1">
    <citation type="submission" date="2024-01" db="EMBL/GenBank/DDBJ databases">
        <title>The genomes of 5 underutilized Papilionoideae crops provide insights into root nodulation and disease resistanc.</title>
        <authorList>
            <person name="Yuan L."/>
        </authorList>
    </citation>
    <scope>NUCLEOTIDE SEQUENCE [LARGE SCALE GENOMIC DNA]</scope>
    <source>
        <strain evidence="4">ZHUSHIDOU_FW_LH</strain>
        <tissue evidence="4">Leaf</tissue>
    </source>
</reference>
<protein>
    <submittedName>
        <fullName evidence="4">Uncharacterized protein</fullName>
    </submittedName>
</protein>
<organism evidence="4 5">
    <name type="scientific">Crotalaria pallida</name>
    <name type="common">Smooth rattlebox</name>
    <name type="synonym">Crotalaria striata</name>
    <dbReference type="NCBI Taxonomy" id="3830"/>
    <lineage>
        <taxon>Eukaryota</taxon>
        <taxon>Viridiplantae</taxon>
        <taxon>Streptophyta</taxon>
        <taxon>Embryophyta</taxon>
        <taxon>Tracheophyta</taxon>
        <taxon>Spermatophyta</taxon>
        <taxon>Magnoliopsida</taxon>
        <taxon>eudicotyledons</taxon>
        <taxon>Gunneridae</taxon>
        <taxon>Pentapetalae</taxon>
        <taxon>rosids</taxon>
        <taxon>fabids</taxon>
        <taxon>Fabales</taxon>
        <taxon>Fabaceae</taxon>
        <taxon>Papilionoideae</taxon>
        <taxon>50 kb inversion clade</taxon>
        <taxon>genistoids sensu lato</taxon>
        <taxon>core genistoids</taxon>
        <taxon>Crotalarieae</taxon>
        <taxon>Crotalaria</taxon>
    </lineage>
</organism>
<dbReference type="EMBL" id="JAYWIO010000169">
    <property type="protein sequence ID" value="KAK7230846.1"/>
    <property type="molecule type" value="Genomic_DNA"/>
</dbReference>
<dbReference type="Proteomes" id="UP001372338">
    <property type="component" value="Unassembled WGS sequence"/>
</dbReference>
<dbReference type="AlphaFoldDB" id="A0AAN9DW61"/>
<evidence type="ECO:0000313" key="3">
    <source>
        <dbReference type="EMBL" id="KAK7234141.1"/>
    </source>
</evidence>
<evidence type="ECO:0000313" key="5">
    <source>
        <dbReference type="Proteomes" id="UP001372338"/>
    </source>
</evidence>
<gene>
    <name evidence="4" type="ORF">RIF29_45500</name>
    <name evidence="3" type="ORF">RIF29_47166</name>
    <name evidence="2" type="ORF">RIF29_48550</name>
    <name evidence="1" type="ORF">RIF29_48562</name>
</gene>
<evidence type="ECO:0000313" key="2">
    <source>
        <dbReference type="EMBL" id="KAK7230846.1"/>
    </source>
</evidence>
<comment type="caution">
    <text evidence="4">The sequence shown here is derived from an EMBL/GenBank/DDBJ whole genome shotgun (WGS) entry which is preliminary data.</text>
</comment>
<dbReference type="EMBL" id="JAYWIO010000171">
    <property type="protein sequence ID" value="KAK7230776.1"/>
    <property type="molecule type" value="Genomic_DNA"/>
</dbReference>
<evidence type="ECO:0000313" key="1">
    <source>
        <dbReference type="EMBL" id="KAK7230776.1"/>
    </source>
</evidence>
<dbReference type="EMBL" id="JAYWIO010000071">
    <property type="protein sequence ID" value="KAK7234141.1"/>
    <property type="molecule type" value="Genomic_DNA"/>
</dbReference>
<sequence>MSLVPILPTHPLERVEHNSSRVRPKGARAQTRTIILVRPYEELRLASWSGLHCLTLLLLRDKGWCSNRHSPFEFLSLSLVESGNESRKGKTS</sequence>